<keyword evidence="2" id="KW-0614">Plasmid</keyword>
<gene>
    <name evidence="2" type="ordered locus">RER_pREL1-02250</name>
</gene>
<name>Q3L9E5_RHOE4</name>
<keyword evidence="1" id="KW-0812">Transmembrane</keyword>
<keyword evidence="1" id="KW-1133">Transmembrane helix</keyword>
<organism evidence="2 3">
    <name type="scientific">Rhodococcus erythropolis (strain PR4 / NBRC 100887)</name>
    <dbReference type="NCBI Taxonomy" id="234621"/>
    <lineage>
        <taxon>Bacteria</taxon>
        <taxon>Bacillati</taxon>
        <taxon>Actinomycetota</taxon>
        <taxon>Actinomycetes</taxon>
        <taxon>Mycobacteriales</taxon>
        <taxon>Nocardiaceae</taxon>
        <taxon>Rhodococcus</taxon>
        <taxon>Rhodococcus erythropolis group</taxon>
    </lineage>
</organism>
<dbReference type="HOGENOM" id="CLU_1711832_0_0_11"/>
<feature type="transmembrane region" description="Helical" evidence="1">
    <location>
        <begin position="6"/>
        <end position="29"/>
    </location>
</feature>
<accession>Q3L9E5</accession>
<protein>
    <submittedName>
        <fullName evidence="2">Uncharacterized protein</fullName>
    </submittedName>
</protein>
<evidence type="ECO:0000313" key="3">
    <source>
        <dbReference type="Proteomes" id="UP000002204"/>
    </source>
</evidence>
<sequence>MLLPGRGSYAIACVMGFYVLALIVVFTCLVPRLSARSETVVTAAVVVVFAVLLLLAMMFAARTPRRAASAPIGVVEGWAVVLDVDIGSGSVALKVTVPGSGTYRSEVHVSRSMAVQLVVGSIISVWVDPDRRQRMTLVGSAPPPAEAPEQWRH</sequence>
<dbReference type="Proteomes" id="UP000002204">
    <property type="component" value="Plasmid pREL1"/>
</dbReference>
<reference evidence="2 3" key="2">
    <citation type="journal article" date="2006" name="Environ. Microbiol.">
        <title>Sequence analysis of three plasmids harboured in Rhodococcus erythropolis strain PR4.</title>
        <authorList>
            <person name="Sekine M."/>
            <person name="Tanikawa S."/>
            <person name="Omata S."/>
            <person name="Saito M."/>
            <person name="Fujisawa T."/>
            <person name="Tsukatani N."/>
            <person name="Tajima T."/>
            <person name="Sekigawa T."/>
            <person name="Kosugi H."/>
            <person name="Matsuo Y."/>
            <person name="Nishiko R."/>
            <person name="Imamura K."/>
            <person name="Ito M."/>
            <person name="Narita H."/>
            <person name="Tago S."/>
            <person name="Fujita N."/>
            <person name="Harayama S."/>
        </authorList>
    </citation>
    <scope>NUCLEOTIDE SEQUENCE [LARGE SCALE GENOMIC DNA]</scope>
    <source>
        <strain evidence="3">PR4 / NBRC 100887</strain>
        <plasmid evidence="2 3">pREL1</plasmid>
    </source>
</reference>
<dbReference type="EMBL" id="AP008931">
    <property type="protein sequence ID" value="BAE46168.1"/>
    <property type="molecule type" value="Genomic_DNA"/>
</dbReference>
<keyword evidence="1" id="KW-0472">Membrane</keyword>
<feature type="transmembrane region" description="Helical" evidence="1">
    <location>
        <begin position="41"/>
        <end position="61"/>
    </location>
</feature>
<proteinExistence type="predicted"/>
<geneLocation type="plasmid" evidence="2 3">
    <name>pREL1</name>
</geneLocation>
<dbReference type="KEGG" id="rer:RER_pREL1-02250"/>
<dbReference type="AlphaFoldDB" id="Q3L9E5"/>
<reference evidence="3" key="1">
    <citation type="submission" date="2005-03" db="EMBL/GenBank/DDBJ databases">
        <title>Comparison of the complete genome sequences of Rhodococcus erythropolis PR4 and Rhodococcus opacus B4.</title>
        <authorList>
            <person name="Takarada H."/>
            <person name="Sekine M."/>
            <person name="Hosoyama A."/>
            <person name="Yamada R."/>
            <person name="Fujisawa T."/>
            <person name="Omata S."/>
            <person name="Shimizu A."/>
            <person name="Tsukatani N."/>
            <person name="Tanikawa S."/>
            <person name="Fujita N."/>
            <person name="Harayama S."/>
        </authorList>
    </citation>
    <scope>NUCLEOTIDE SEQUENCE [LARGE SCALE GENOMIC DNA]</scope>
    <source>
        <strain evidence="3">PR4 / NBRC 100887</strain>
        <plasmid evidence="3">pREL1</plasmid>
    </source>
</reference>
<dbReference type="PATRIC" id="fig|234621.6.peg.355"/>
<evidence type="ECO:0000313" key="2">
    <source>
        <dbReference type="EMBL" id="BAE46168.1"/>
    </source>
</evidence>
<evidence type="ECO:0000256" key="1">
    <source>
        <dbReference type="SAM" id="Phobius"/>
    </source>
</evidence>